<dbReference type="InterPro" id="IPR012337">
    <property type="entry name" value="RNaseH-like_sf"/>
</dbReference>
<evidence type="ECO:0008006" key="4">
    <source>
        <dbReference type="Google" id="ProtNLM"/>
    </source>
</evidence>
<feature type="region of interest" description="Disordered" evidence="1">
    <location>
        <begin position="615"/>
        <end position="648"/>
    </location>
</feature>
<feature type="region of interest" description="Disordered" evidence="1">
    <location>
        <begin position="663"/>
        <end position="691"/>
    </location>
</feature>
<comment type="caution">
    <text evidence="2">The sequence shown here is derived from an EMBL/GenBank/DDBJ whole genome shotgun (WGS) entry which is preliminary data.</text>
</comment>
<dbReference type="Proteomes" id="UP001063166">
    <property type="component" value="Unassembled WGS sequence"/>
</dbReference>
<name>A0A9P3PR62_LYOSH</name>
<protein>
    <recommendedName>
        <fullName evidence="4">DUF659 domain-containing protein</fullName>
    </recommendedName>
</protein>
<dbReference type="SUPFAM" id="SSF53098">
    <property type="entry name" value="Ribonuclease H-like"/>
    <property type="match status" value="1"/>
</dbReference>
<evidence type="ECO:0000313" key="2">
    <source>
        <dbReference type="EMBL" id="GLB40084.1"/>
    </source>
</evidence>
<feature type="compositionally biased region" description="Polar residues" evidence="1">
    <location>
        <begin position="674"/>
        <end position="688"/>
    </location>
</feature>
<dbReference type="OrthoDB" id="2423954at2759"/>
<keyword evidence="3" id="KW-1185">Reference proteome</keyword>
<sequence length="750" mass="84462">MPPKSPVWDLFHSNRTKYKTDDTHLNAWCKACVTAEIRQIDATASEHDPPLTEQEKFDEALRRLEPICGKRKRLEAHVEKCKVLTPQERASALLRIGKENVPPPPPSTPGPSRFPLSHCPPSTPATPSTPLTGGRPLKRARTSLDELLVQLTQAEFDVDACKLFVACGITWNAANNAEMQKFTKKWCHSMSDRRVLSGRVLDGEMKKIEKTVKDAVAGLLVTGQCDGWKNVAKDHVVSTVMTAGNEPYLVCTHDMTGEPKTSDRLLELVLSDINYMVEKYGVTVIAWCTDDGPDGKKMRRLLQQRYLWIMVLVCWAYQINLVVGDFLNLKLDLLLIIAQCLEVIKWFNNHGTALALLKDEMKFTYEGKIWSLVLSVITRWTAHYLSSTHLLKVKGAVTSCIHRHEEKLKIVKDSWFWDGLTKIQAILEPLALAANITQASHTRLDHVLLTLGNLFRIYSTSSTRTLDTEIAYGIQSSLEKRWEKADQDIFILAVFFNPYIRSRIFSPAVLTESSLYSIVDKVFKRFYGCGGDLVLYKAFTDYVRGEGDFSPEEMNLEWIKEMFNAEPSNAPPEGSNALLKLAILFGSVHTKYRNRLKAEQVHKIGVLKMDIKRSQLAEGHGTNRSKRKFRQIESPSDENSPAAPLDPTDFRALADSLINEAIDDDIEPDPSPTPVASAQPSNPGSTSSRHGRGKIPLELLFSYDLTAVALNNRTGMDFYWKGGIRNIEEELRQCDEDEEDKELSTNTTLV</sequence>
<feature type="region of interest" description="Disordered" evidence="1">
    <location>
        <begin position="97"/>
        <end position="137"/>
    </location>
</feature>
<reference evidence="2" key="1">
    <citation type="submission" date="2022-07" db="EMBL/GenBank/DDBJ databases">
        <title>The genome of Lyophyllum shimeji provides insight into the initial evolution of ectomycorrhizal fungal genome.</title>
        <authorList>
            <person name="Kobayashi Y."/>
            <person name="Shibata T."/>
            <person name="Hirakawa H."/>
            <person name="Shigenobu S."/>
            <person name="Nishiyama T."/>
            <person name="Yamada A."/>
            <person name="Hasebe M."/>
            <person name="Kawaguchi M."/>
        </authorList>
    </citation>
    <scope>NUCLEOTIDE SEQUENCE</scope>
    <source>
        <strain evidence="2">AT787</strain>
    </source>
</reference>
<accession>A0A9P3PR62</accession>
<dbReference type="EMBL" id="BRPK01000007">
    <property type="protein sequence ID" value="GLB40084.1"/>
    <property type="molecule type" value="Genomic_DNA"/>
</dbReference>
<gene>
    <name evidence="2" type="ORF">LshimejAT787_0705940</name>
</gene>
<dbReference type="AlphaFoldDB" id="A0A9P3PR62"/>
<organism evidence="2 3">
    <name type="scientific">Lyophyllum shimeji</name>
    <name type="common">Hon-shimeji</name>
    <name type="synonym">Tricholoma shimeji</name>
    <dbReference type="NCBI Taxonomy" id="47721"/>
    <lineage>
        <taxon>Eukaryota</taxon>
        <taxon>Fungi</taxon>
        <taxon>Dikarya</taxon>
        <taxon>Basidiomycota</taxon>
        <taxon>Agaricomycotina</taxon>
        <taxon>Agaricomycetes</taxon>
        <taxon>Agaricomycetidae</taxon>
        <taxon>Agaricales</taxon>
        <taxon>Tricholomatineae</taxon>
        <taxon>Lyophyllaceae</taxon>
        <taxon>Lyophyllum</taxon>
    </lineage>
</organism>
<evidence type="ECO:0000313" key="3">
    <source>
        <dbReference type="Proteomes" id="UP001063166"/>
    </source>
</evidence>
<proteinExistence type="predicted"/>
<evidence type="ECO:0000256" key="1">
    <source>
        <dbReference type="SAM" id="MobiDB-lite"/>
    </source>
</evidence>